<dbReference type="NCBIfam" id="TIGR01840">
    <property type="entry name" value="esterase_phb"/>
    <property type="match status" value="1"/>
</dbReference>
<dbReference type="InterPro" id="IPR050955">
    <property type="entry name" value="Plant_Biomass_Hydrol_Est"/>
</dbReference>
<proteinExistence type="inferred from homology"/>
<accession>A0A161W0M5</accession>
<keyword evidence="4" id="KW-0732">Signal</keyword>
<evidence type="ECO:0000256" key="6">
    <source>
        <dbReference type="ARBA" id="ARBA00023180"/>
    </source>
</evidence>
<comment type="similarity">
    <text evidence="9">Belongs to the carbohydrate esterase 1 (CE1) family.</text>
</comment>
<dbReference type="PANTHER" id="PTHR43037">
    <property type="entry name" value="UNNAMED PRODUCT-RELATED"/>
    <property type="match status" value="1"/>
</dbReference>
<evidence type="ECO:0000256" key="4">
    <source>
        <dbReference type="ARBA" id="ARBA00022729"/>
    </source>
</evidence>
<dbReference type="PANTHER" id="PTHR43037:SF3">
    <property type="entry name" value="FERULOYL ESTERASE B"/>
    <property type="match status" value="1"/>
</dbReference>
<keyword evidence="7 9" id="KW-0119">Carbohydrate metabolism</keyword>
<dbReference type="Proteomes" id="UP000076584">
    <property type="component" value="Unassembled WGS sequence"/>
</dbReference>
<organism evidence="10 11">
    <name type="scientific">Colletotrichum incanum</name>
    <name type="common">Soybean anthracnose fungus</name>
    <dbReference type="NCBI Taxonomy" id="1573173"/>
    <lineage>
        <taxon>Eukaryota</taxon>
        <taxon>Fungi</taxon>
        <taxon>Dikarya</taxon>
        <taxon>Ascomycota</taxon>
        <taxon>Pezizomycotina</taxon>
        <taxon>Sordariomycetes</taxon>
        <taxon>Hypocreomycetidae</taxon>
        <taxon>Glomerellales</taxon>
        <taxon>Glomerellaceae</taxon>
        <taxon>Colletotrichum</taxon>
        <taxon>Colletotrichum spaethianum species complex</taxon>
    </lineage>
</organism>
<dbReference type="InterPro" id="IPR029058">
    <property type="entry name" value="AB_hydrolase_fold"/>
</dbReference>
<dbReference type="GO" id="GO:0045493">
    <property type="term" value="P:xylan catabolic process"/>
    <property type="evidence" value="ECO:0007669"/>
    <property type="project" value="UniProtKB-UniRule"/>
</dbReference>
<evidence type="ECO:0000256" key="3">
    <source>
        <dbReference type="ARBA" id="ARBA00022525"/>
    </source>
</evidence>
<dbReference type="Pfam" id="PF10503">
    <property type="entry name" value="Esterase_PHB"/>
    <property type="match status" value="1"/>
</dbReference>
<evidence type="ECO:0000256" key="1">
    <source>
        <dbReference type="ARBA" id="ARBA00004613"/>
    </source>
</evidence>
<evidence type="ECO:0000256" key="5">
    <source>
        <dbReference type="ARBA" id="ARBA00022801"/>
    </source>
</evidence>
<comment type="caution">
    <text evidence="10">The sequence shown here is derived from an EMBL/GenBank/DDBJ whole genome shotgun (WGS) entry which is preliminary data.</text>
</comment>
<keyword evidence="6" id="KW-0325">Glycoprotein</keyword>
<dbReference type="SUPFAM" id="SSF53474">
    <property type="entry name" value="alpha/beta-Hydrolases"/>
    <property type="match status" value="1"/>
</dbReference>
<keyword evidence="2 9" id="KW-0719">Serine esterase</keyword>
<comment type="function">
    <text evidence="9">Esterase involved in the hydrolysis of xylan, a major structural heterogeneous polysaccharide found in plant biomass representing the second most abundant polysaccharide in the biosphere, after cellulose.</text>
</comment>
<evidence type="ECO:0000256" key="9">
    <source>
        <dbReference type="RuleBase" id="RU367147"/>
    </source>
</evidence>
<keyword evidence="5 9" id="KW-0378">Hydrolase</keyword>
<keyword evidence="3 9" id="KW-0964">Secreted</keyword>
<reference evidence="10 11" key="1">
    <citation type="submission" date="2015-06" db="EMBL/GenBank/DDBJ databases">
        <title>Survival trade-offs in plant roots during colonization by closely related pathogenic and mutualistic fungi.</title>
        <authorList>
            <person name="Hacquard S."/>
            <person name="Kracher B."/>
            <person name="Hiruma K."/>
            <person name="Weinman A."/>
            <person name="Muench P."/>
            <person name="Garrido Oter R."/>
            <person name="Ver Loren van Themaat E."/>
            <person name="Dallerey J.-F."/>
            <person name="Damm U."/>
            <person name="Henrissat B."/>
            <person name="Lespinet O."/>
            <person name="Thon M."/>
            <person name="Kemen E."/>
            <person name="McHardy A.C."/>
            <person name="Schulze-Lefert P."/>
            <person name="O'Connell R.J."/>
        </authorList>
    </citation>
    <scope>NUCLEOTIDE SEQUENCE [LARGE SCALE GENOMIC DNA]</scope>
    <source>
        <strain evidence="10 11">MAFF 238704</strain>
    </source>
</reference>
<gene>
    <name evidence="10" type="ORF">CI238_10646</name>
</gene>
<name>A0A161W0M5_COLIC</name>
<dbReference type="GO" id="GO:0005576">
    <property type="term" value="C:extracellular region"/>
    <property type="evidence" value="ECO:0007669"/>
    <property type="project" value="UniProtKB-SubCell"/>
</dbReference>
<keyword evidence="11" id="KW-1185">Reference proteome</keyword>
<dbReference type="Gene3D" id="3.40.50.1820">
    <property type="entry name" value="alpha/beta hydrolase"/>
    <property type="match status" value="1"/>
</dbReference>
<evidence type="ECO:0000256" key="2">
    <source>
        <dbReference type="ARBA" id="ARBA00022487"/>
    </source>
</evidence>
<dbReference type="EMBL" id="LFIW01001873">
    <property type="protein sequence ID" value="KZL80545.1"/>
    <property type="molecule type" value="Genomic_DNA"/>
</dbReference>
<comment type="subcellular location">
    <subcellularLocation>
        <location evidence="1 9">Secreted</location>
    </subcellularLocation>
</comment>
<evidence type="ECO:0000256" key="8">
    <source>
        <dbReference type="ARBA" id="ARBA00023326"/>
    </source>
</evidence>
<dbReference type="AlphaFoldDB" id="A0A161W0M5"/>
<evidence type="ECO:0000256" key="7">
    <source>
        <dbReference type="ARBA" id="ARBA00023277"/>
    </source>
</evidence>
<keyword evidence="8 9" id="KW-0624">Polysaccharide degradation</keyword>
<protein>
    <recommendedName>
        <fullName evidence="9">Carboxylic ester hydrolase</fullName>
        <ecNumber evidence="9">3.1.1.-</ecNumber>
    </recommendedName>
</protein>
<dbReference type="GO" id="GO:0052689">
    <property type="term" value="F:carboxylic ester hydrolase activity"/>
    <property type="evidence" value="ECO:0007669"/>
    <property type="project" value="UniProtKB-KW"/>
</dbReference>
<sequence length="323" mass="34238">MIEGFSEELKTSPLVSISSNTIPYIVTQKLKMHLLNVLLAALPLLSPAEAALQRVTNFGSNPTGLIMDISVPPNLTASPAIILALHPCGGSGQGYASQADYISPSNSKRTFLVIYPSSTKDFNCWDVASTATLKRDGSGDSTGLANMVRYAITRYGADPKRVFVTGSSSGCMMTNVLSATYPDLFAAATCYSGVAAGCLAGSPGSSPISADPKCANGQIVKTGEQWATQVRAMYPGYTGSYPRIQTFHGTADSLVRYPNLAEQLKEWSAIHGVSFTRNNTNTPTGGYTQMVYGDGTKLVGISAQGVGHTVPVQRDQDLKWFGL</sequence>
<evidence type="ECO:0000313" key="10">
    <source>
        <dbReference type="EMBL" id="KZL80545.1"/>
    </source>
</evidence>
<dbReference type="EC" id="3.1.1.-" evidence="9"/>
<dbReference type="InterPro" id="IPR010126">
    <property type="entry name" value="Esterase_phb"/>
</dbReference>
<evidence type="ECO:0000313" key="11">
    <source>
        <dbReference type="Proteomes" id="UP000076584"/>
    </source>
</evidence>